<dbReference type="EMBL" id="BJVC01000002">
    <property type="protein sequence ID" value="GEL01886.1"/>
    <property type="molecule type" value="Genomic_DNA"/>
</dbReference>
<dbReference type="Pfam" id="PF13384">
    <property type="entry name" value="HTH_23"/>
    <property type="match status" value="1"/>
</dbReference>
<keyword evidence="2" id="KW-1185">Reference proteome</keyword>
<organism evidence="1 2">
    <name type="scientific">Swaminathania salitolerans</name>
    <dbReference type="NCBI Taxonomy" id="182838"/>
    <lineage>
        <taxon>Bacteria</taxon>
        <taxon>Pseudomonadati</taxon>
        <taxon>Pseudomonadota</taxon>
        <taxon>Alphaproteobacteria</taxon>
        <taxon>Acetobacterales</taxon>
        <taxon>Acetobacteraceae</taxon>
        <taxon>Swaminathania</taxon>
    </lineage>
</organism>
<dbReference type="Proteomes" id="UP000321405">
    <property type="component" value="Unassembled WGS sequence"/>
</dbReference>
<name>A0A511BNG7_9PROT</name>
<comment type="caution">
    <text evidence="1">The sequence shown here is derived from an EMBL/GenBank/DDBJ whole genome shotgun (WGS) entry which is preliminary data.</text>
</comment>
<accession>A0A511BNG7</accession>
<reference evidence="1 2" key="1">
    <citation type="submission" date="2019-07" db="EMBL/GenBank/DDBJ databases">
        <title>Whole genome shotgun sequence of Swaminathania salitolerans NBRC 104436.</title>
        <authorList>
            <person name="Hosoyama A."/>
            <person name="Uohara A."/>
            <person name="Ohji S."/>
            <person name="Ichikawa N."/>
        </authorList>
    </citation>
    <scope>NUCLEOTIDE SEQUENCE [LARGE SCALE GENOMIC DNA]</scope>
    <source>
        <strain evidence="1 2">NBRC 104436</strain>
    </source>
</reference>
<evidence type="ECO:0000313" key="1">
    <source>
        <dbReference type="EMBL" id="GEL01886.1"/>
    </source>
</evidence>
<gene>
    <name evidence="1" type="ORF">SSA02_10490</name>
</gene>
<proteinExistence type="predicted"/>
<evidence type="ECO:0000313" key="2">
    <source>
        <dbReference type="Proteomes" id="UP000321405"/>
    </source>
</evidence>
<sequence>MATLVPALPGALLMARPAFDRRRIDPAISVLRQRGASASHIARALGISERTVRYALHRLAMPSPERKAA</sequence>
<evidence type="ECO:0008006" key="3">
    <source>
        <dbReference type="Google" id="ProtNLM"/>
    </source>
</evidence>
<dbReference type="AlphaFoldDB" id="A0A511BNG7"/>
<dbReference type="Gene3D" id="1.10.10.60">
    <property type="entry name" value="Homeodomain-like"/>
    <property type="match status" value="1"/>
</dbReference>
<protein>
    <recommendedName>
        <fullName evidence="3">Resolvase HTH domain-containing protein</fullName>
    </recommendedName>
</protein>